<dbReference type="AlphaFoldDB" id="A0A7I9YJI4"/>
<dbReference type="InterPro" id="IPR016166">
    <property type="entry name" value="FAD-bd_PCMH"/>
</dbReference>
<keyword evidence="8" id="KW-1185">Reference proteome</keyword>
<feature type="domain" description="FAD-binding PCMH-type" evidence="6">
    <location>
        <begin position="72"/>
        <end position="244"/>
    </location>
</feature>
<evidence type="ECO:0000256" key="1">
    <source>
        <dbReference type="ARBA" id="ARBA00001974"/>
    </source>
</evidence>
<reference evidence="7 8" key="1">
    <citation type="journal article" date="2019" name="Emerg. Microbes Infect.">
        <title>Comprehensive subspecies identification of 175 nontuberculous mycobacteria species based on 7547 genomic profiles.</title>
        <authorList>
            <person name="Matsumoto Y."/>
            <person name="Kinjo T."/>
            <person name="Motooka D."/>
            <person name="Nabeya D."/>
            <person name="Jung N."/>
            <person name="Uechi K."/>
            <person name="Horii T."/>
            <person name="Iida T."/>
            <person name="Fujita J."/>
            <person name="Nakamura S."/>
        </authorList>
    </citation>
    <scope>NUCLEOTIDE SEQUENCE [LARGE SCALE GENOMIC DNA]</scope>
    <source>
        <strain evidence="7 8">JCM 30725</strain>
    </source>
</reference>
<evidence type="ECO:0000313" key="7">
    <source>
        <dbReference type="EMBL" id="GFG88830.1"/>
    </source>
</evidence>
<evidence type="ECO:0000256" key="2">
    <source>
        <dbReference type="ARBA" id="ARBA00005466"/>
    </source>
</evidence>
<dbReference type="Proteomes" id="UP000465360">
    <property type="component" value="Unassembled WGS sequence"/>
</dbReference>
<dbReference type="InterPro" id="IPR050416">
    <property type="entry name" value="FAD-linked_Oxidoreductase"/>
</dbReference>
<evidence type="ECO:0000259" key="6">
    <source>
        <dbReference type="PROSITE" id="PS51387"/>
    </source>
</evidence>
<dbReference type="Pfam" id="PF08031">
    <property type="entry name" value="BBE"/>
    <property type="match status" value="1"/>
</dbReference>
<name>A0A7I9YJI4_MYCBU</name>
<accession>A0A7I9YJI4</accession>
<keyword evidence="4" id="KW-0274">FAD</keyword>
<organism evidence="7 8">
    <name type="scientific">Mycobacterium bourgelatii</name>
    <dbReference type="NCBI Taxonomy" id="1273442"/>
    <lineage>
        <taxon>Bacteria</taxon>
        <taxon>Bacillati</taxon>
        <taxon>Actinomycetota</taxon>
        <taxon>Actinomycetes</taxon>
        <taxon>Mycobacteriales</taxon>
        <taxon>Mycobacteriaceae</taxon>
        <taxon>Mycobacterium</taxon>
    </lineage>
</organism>
<dbReference type="InterPro" id="IPR036318">
    <property type="entry name" value="FAD-bd_PCMH-like_sf"/>
</dbReference>
<dbReference type="PROSITE" id="PS00862">
    <property type="entry name" value="OX2_COVAL_FAD"/>
    <property type="match status" value="1"/>
</dbReference>
<protein>
    <submittedName>
        <fullName evidence="7">Oxidoreductase</fullName>
    </submittedName>
</protein>
<dbReference type="PANTHER" id="PTHR42973:SF39">
    <property type="entry name" value="FAD-BINDING PCMH-TYPE DOMAIN-CONTAINING PROTEIN"/>
    <property type="match status" value="1"/>
</dbReference>
<dbReference type="InterPro" id="IPR016169">
    <property type="entry name" value="FAD-bd_PCMH_sub2"/>
</dbReference>
<dbReference type="PROSITE" id="PS51318">
    <property type="entry name" value="TAT"/>
    <property type="match status" value="1"/>
</dbReference>
<dbReference type="Gene3D" id="3.30.43.10">
    <property type="entry name" value="Uridine Diphospho-n-acetylenolpyruvylglucosamine Reductase, domain 2"/>
    <property type="match status" value="1"/>
</dbReference>
<evidence type="ECO:0000256" key="4">
    <source>
        <dbReference type="ARBA" id="ARBA00022827"/>
    </source>
</evidence>
<evidence type="ECO:0000256" key="5">
    <source>
        <dbReference type="ARBA" id="ARBA00023002"/>
    </source>
</evidence>
<dbReference type="GO" id="GO:0071949">
    <property type="term" value="F:FAD binding"/>
    <property type="evidence" value="ECO:0007669"/>
    <property type="project" value="InterPro"/>
</dbReference>
<dbReference type="SUPFAM" id="SSF56176">
    <property type="entry name" value="FAD-binding/transporter-associated domain-like"/>
    <property type="match status" value="1"/>
</dbReference>
<evidence type="ECO:0000313" key="8">
    <source>
        <dbReference type="Proteomes" id="UP000465360"/>
    </source>
</evidence>
<dbReference type="InterPro" id="IPR006093">
    <property type="entry name" value="Oxy_OxRdtase_FAD_BS"/>
</dbReference>
<proteinExistence type="inferred from homology"/>
<dbReference type="InterPro" id="IPR006311">
    <property type="entry name" value="TAT_signal"/>
</dbReference>
<comment type="similarity">
    <text evidence="2">Belongs to the oxygen-dependent FAD-linked oxidoreductase family.</text>
</comment>
<dbReference type="EMBL" id="BLKZ01000001">
    <property type="protein sequence ID" value="GFG88830.1"/>
    <property type="molecule type" value="Genomic_DNA"/>
</dbReference>
<gene>
    <name evidence="7" type="ORF">MBOU_08720</name>
</gene>
<dbReference type="PROSITE" id="PS51387">
    <property type="entry name" value="FAD_PCMH"/>
    <property type="match status" value="1"/>
</dbReference>
<dbReference type="Pfam" id="PF01565">
    <property type="entry name" value="FAD_binding_4"/>
    <property type="match status" value="1"/>
</dbReference>
<dbReference type="PANTHER" id="PTHR42973">
    <property type="entry name" value="BINDING OXIDOREDUCTASE, PUTATIVE (AFU_ORTHOLOGUE AFUA_1G17690)-RELATED"/>
    <property type="match status" value="1"/>
</dbReference>
<dbReference type="Gene3D" id="3.30.465.10">
    <property type="match status" value="1"/>
</dbReference>
<comment type="caution">
    <text evidence="7">The sequence shown here is derived from an EMBL/GenBank/DDBJ whole genome shotgun (WGS) entry which is preliminary data.</text>
</comment>
<dbReference type="InterPro" id="IPR012951">
    <property type="entry name" value="BBE"/>
</dbReference>
<dbReference type="Gene3D" id="3.40.462.20">
    <property type="match status" value="1"/>
</dbReference>
<comment type="cofactor">
    <cofactor evidence="1">
        <name>FAD</name>
        <dbReference type="ChEBI" id="CHEBI:57692"/>
    </cofactor>
</comment>
<dbReference type="InterPro" id="IPR016167">
    <property type="entry name" value="FAD-bd_PCMH_sub1"/>
</dbReference>
<keyword evidence="5" id="KW-0560">Oxidoreductase</keyword>
<evidence type="ECO:0000256" key="3">
    <source>
        <dbReference type="ARBA" id="ARBA00022630"/>
    </source>
</evidence>
<sequence>MRTMGREISRQEFLRGAVGALAAGALANSGRAAADPGIDWAGLASSIGGKVVLPANGGAFTSAKQVFNSLYDGSNPAAVVTVTSQSDVEKAVAFAVANKLKIAPRGGGHSYTGASTATGAMVLDLRGLPGGVKFDSATNTVTVPAATHLYAVHEALAGVGRAIPTGSCPTVGVGGLAFGGGLGADSRHAGLTCDALRSATVVLPSGETVTASADDHPDLFWALRGGGGGNFGVTTSMTFATFPAAGADVVRVDFPPATAAEVLIGWQKWLAAADRNTWGLVDLSVGQGQGASGGNCHVLATCPSGSGAATTEAIKSSVGIQPSGTEIKSFAHMELVRYLAGGSATSSPRGFVAGSDVIDTLSSGAAQAIVAAIGKWPPASGRAAAIIDTLSGAVADVDPGASAFSWRRQAAVVQWYAETPNAAQVGTANQWVTAHQVVQPFSVGGYVNYLEPNTQAVRYFGSNLARLSAIRQQFDPNRVMYSGLTF</sequence>
<keyword evidence="3" id="KW-0285">Flavoprotein</keyword>
<dbReference type="GO" id="GO:0016491">
    <property type="term" value="F:oxidoreductase activity"/>
    <property type="evidence" value="ECO:0007669"/>
    <property type="project" value="UniProtKB-KW"/>
</dbReference>
<dbReference type="InterPro" id="IPR006094">
    <property type="entry name" value="Oxid_FAD_bind_N"/>
</dbReference>